<sequence>MKQAFRKIVSWAYGSRRTISKSLLIFPFLALPLQAEPIKLMAFGDSLVQGYGLANGDGFVPQLDRWLDAQGRDVEVINGGVSGETTAGGLRRLDWTIGDDVDAVLLATGGNDLLRGLPLDEVAANLDEIVSRIQARDIPVMLVGYRATSNFGAEYSERFNAIYPEVAETYGVVFHPYIFQGMADAMAEGQIDRTSAFQSDGIHPNAQGVALNIEAMGPKVLDLLDQVTAPGT</sequence>
<dbReference type="PANTHER" id="PTHR30383:SF24">
    <property type="entry name" value="THIOESTERASE 1_PROTEASE 1_LYSOPHOSPHOLIPASE L1"/>
    <property type="match status" value="1"/>
</dbReference>
<gene>
    <name evidence="2" type="ORF">KJP28_02055</name>
</gene>
<dbReference type="CDD" id="cd01822">
    <property type="entry name" value="Lysophospholipase_L1_like"/>
    <property type="match status" value="1"/>
</dbReference>
<dbReference type="InterPro" id="IPR051532">
    <property type="entry name" value="Ester_Hydrolysis_Enzymes"/>
</dbReference>
<dbReference type="InterPro" id="IPR013830">
    <property type="entry name" value="SGNH_hydro"/>
</dbReference>
<organism evidence="2 3">
    <name type="scientific">Maritimibacter dapengensis</name>
    <dbReference type="NCBI Taxonomy" id="2836868"/>
    <lineage>
        <taxon>Bacteria</taxon>
        <taxon>Pseudomonadati</taxon>
        <taxon>Pseudomonadota</taxon>
        <taxon>Alphaproteobacteria</taxon>
        <taxon>Rhodobacterales</taxon>
        <taxon>Roseobacteraceae</taxon>
        <taxon>Maritimibacter</taxon>
    </lineage>
</organism>
<dbReference type="Proteomes" id="UP000756530">
    <property type="component" value="Unassembled WGS sequence"/>
</dbReference>
<keyword evidence="3" id="KW-1185">Reference proteome</keyword>
<evidence type="ECO:0000313" key="2">
    <source>
        <dbReference type="EMBL" id="MBV7377691.1"/>
    </source>
</evidence>
<evidence type="ECO:0000313" key="3">
    <source>
        <dbReference type="Proteomes" id="UP000756530"/>
    </source>
</evidence>
<proteinExistence type="predicted"/>
<accession>A0ABS6SXK6</accession>
<evidence type="ECO:0000259" key="1">
    <source>
        <dbReference type="Pfam" id="PF13472"/>
    </source>
</evidence>
<dbReference type="EMBL" id="JAHUZE010000001">
    <property type="protein sequence ID" value="MBV7377691.1"/>
    <property type="molecule type" value="Genomic_DNA"/>
</dbReference>
<comment type="caution">
    <text evidence="2">The sequence shown here is derived from an EMBL/GenBank/DDBJ whole genome shotgun (WGS) entry which is preliminary data.</text>
</comment>
<protein>
    <submittedName>
        <fullName evidence="2">Arylesterase</fullName>
    </submittedName>
</protein>
<dbReference type="Pfam" id="PF13472">
    <property type="entry name" value="Lipase_GDSL_2"/>
    <property type="match status" value="1"/>
</dbReference>
<feature type="domain" description="SGNH hydrolase-type esterase" evidence="1">
    <location>
        <begin position="42"/>
        <end position="210"/>
    </location>
</feature>
<reference evidence="2 3" key="1">
    <citation type="submission" date="2021-05" db="EMBL/GenBank/DDBJ databases">
        <title>Culturable bacteria isolated from Daya Bay.</title>
        <authorList>
            <person name="Zheng W."/>
            <person name="Yu S."/>
            <person name="Huang Y."/>
        </authorList>
    </citation>
    <scope>NUCLEOTIDE SEQUENCE [LARGE SCALE GENOMIC DNA]</scope>
    <source>
        <strain evidence="2 3">DP4N28-5</strain>
    </source>
</reference>
<dbReference type="PANTHER" id="PTHR30383">
    <property type="entry name" value="THIOESTERASE 1/PROTEASE 1/LYSOPHOSPHOLIPASE L1"/>
    <property type="match status" value="1"/>
</dbReference>
<name>A0ABS6SXK6_9RHOB</name>